<dbReference type="Proteomes" id="UP000076502">
    <property type="component" value="Unassembled WGS sequence"/>
</dbReference>
<dbReference type="PANTHER" id="PTHR43142:SF1">
    <property type="entry name" value="CARBOXYLIC ESTER HYDROLASE"/>
    <property type="match status" value="1"/>
</dbReference>
<organism evidence="8 9">
    <name type="scientific">Dufourea novaeangliae</name>
    <name type="common">Sweat bee</name>
    <dbReference type="NCBI Taxonomy" id="178035"/>
    <lineage>
        <taxon>Eukaryota</taxon>
        <taxon>Metazoa</taxon>
        <taxon>Ecdysozoa</taxon>
        <taxon>Arthropoda</taxon>
        <taxon>Hexapoda</taxon>
        <taxon>Insecta</taxon>
        <taxon>Pterygota</taxon>
        <taxon>Neoptera</taxon>
        <taxon>Endopterygota</taxon>
        <taxon>Hymenoptera</taxon>
        <taxon>Apocrita</taxon>
        <taxon>Aculeata</taxon>
        <taxon>Apoidea</taxon>
        <taxon>Anthophila</taxon>
        <taxon>Halictidae</taxon>
        <taxon>Rophitinae</taxon>
        <taxon>Dufourea</taxon>
    </lineage>
</organism>
<dbReference type="OrthoDB" id="19653at2759"/>
<comment type="similarity">
    <text evidence="1 6">Belongs to the type-B carboxylesterase/lipase family.</text>
</comment>
<dbReference type="InterPro" id="IPR019819">
    <property type="entry name" value="Carboxylesterase_B_CS"/>
</dbReference>
<keyword evidence="4" id="KW-1015">Disulfide bond</keyword>
<name>A0A154PTW4_DUFNO</name>
<dbReference type="ESTHER" id="9hyme-a0a154ptw4">
    <property type="family name" value="Carb_B_Arthropoda"/>
</dbReference>
<evidence type="ECO:0000256" key="5">
    <source>
        <dbReference type="ARBA" id="ARBA00023180"/>
    </source>
</evidence>
<dbReference type="PROSITE" id="PS00941">
    <property type="entry name" value="CARBOXYLESTERASE_B_2"/>
    <property type="match status" value="1"/>
</dbReference>
<gene>
    <name evidence="8" type="ORF">WN55_07054</name>
</gene>
<accession>A0A154PTW4</accession>
<evidence type="ECO:0000256" key="6">
    <source>
        <dbReference type="RuleBase" id="RU361235"/>
    </source>
</evidence>
<dbReference type="STRING" id="178035.A0A154PTW4"/>
<dbReference type="PANTHER" id="PTHR43142">
    <property type="entry name" value="CARBOXYLIC ESTER HYDROLASE"/>
    <property type="match status" value="1"/>
</dbReference>
<dbReference type="PROSITE" id="PS00122">
    <property type="entry name" value="CARBOXYLESTERASE_B_1"/>
    <property type="match status" value="1"/>
</dbReference>
<proteinExistence type="inferred from homology"/>
<keyword evidence="2" id="KW-0719">Serine esterase</keyword>
<dbReference type="InterPro" id="IPR019826">
    <property type="entry name" value="Carboxylesterase_B_AS"/>
</dbReference>
<evidence type="ECO:0000259" key="7">
    <source>
        <dbReference type="Pfam" id="PF00135"/>
    </source>
</evidence>
<dbReference type="InterPro" id="IPR029058">
    <property type="entry name" value="AB_hydrolase_fold"/>
</dbReference>
<dbReference type="EC" id="3.1.1.-" evidence="6"/>
<evidence type="ECO:0000256" key="4">
    <source>
        <dbReference type="ARBA" id="ARBA00023157"/>
    </source>
</evidence>
<evidence type="ECO:0000256" key="2">
    <source>
        <dbReference type="ARBA" id="ARBA00022487"/>
    </source>
</evidence>
<dbReference type="CDD" id="cd00312">
    <property type="entry name" value="Esterase_lipase"/>
    <property type="match status" value="1"/>
</dbReference>
<evidence type="ECO:0000313" key="9">
    <source>
        <dbReference type="Proteomes" id="UP000076502"/>
    </source>
</evidence>
<dbReference type="Gene3D" id="3.40.50.1820">
    <property type="entry name" value="alpha/beta hydrolase"/>
    <property type="match status" value="1"/>
</dbReference>
<dbReference type="AlphaFoldDB" id="A0A154PTW4"/>
<dbReference type="SUPFAM" id="SSF53474">
    <property type="entry name" value="alpha/beta-Hydrolases"/>
    <property type="match status" value="1"/>
</dbReference>
<protein>
    <recommendedName>
        <fullName evidence="6">Carboxylic ester hydrolase</fullName>
        <ecNumber evidence="6">3.1.1.-</ecNumber>
    </recommendedName>
</protein>
<reference evidence="8 9" key="1">
    <citation type="submission" date="2015-07" db="EMBL/GenBank/DDBJ databases">
        <title>The genome of Dufourea novaeangliae.</title>
        <authorList>
            <person name="Pan H."/>
            <person name="Kapheim K."/>
        </authorList>
    </citation>
    <scope>NUCLEOTIDE SEQUENCE [LARGE SCALE GENOMIC DNA]</scope>
    <source>
        <strain evidence="8">0120121106</strain>
        <tissue evidence="8">Whole body</tissue>
    </source>
</reference>
<dbReference type="GO" id="GO:0052689">
    <property type="term" value="F:carboxylic ester hydrolase activity"/>
    <property type="evidence" value="ECO:0007669"/>
    <property type="project" value="UniProtKB-KW"/>
</dbReference>
<feature type="domain" description="Carboxylesterase type B" evidence="7">
    <location>
        <begin position="3"/>
        <end position="520"/>
    </location>
</feature>
<keyword evidence="9" id="KW-1185">Reference proteome</keyword>
<keyword evidence="3 6" id="KW-0378">Hydrolase</keyword>
<keyword evidence="5" id="KW-0325">Glycoprotein</keyword>
<evidence type="ECO:0000256" key="1">
    <source>
        <dbReference type="ARBA" id="ARBA00005964"/>
    </source>
</evidence>
<sequence>MKTRRGREFAGFRGIPYALPPLEELRFEPPKPSAEWDGVRPAKEDAKICVQRNIYTHDDNIIGDEDCLYLNVYTPRLPTEEDKLKGGYPVMIWLHGCGWICGAGHSEFYGPKFLLDHDVILVTVNYRLGPLGFLSMEDTVLPGNNGMKDQAQSIRWVHENIAAFGGDPNRVTIFGESAGGASVHYHMMSSLTRGLFHRAISQSGNGYCPWAVGKPGSAKRNAIKLADLLHCPSKDTKQLVACLRKKNANDIIGTDRAFQVFGYCPMIPFRPVVEPDHPGAFLTEDPAISSRNGRLMDIPWMTGITSEEGSLVVPGLYKRHNGQLLKKLNNDFSNIAPITLLFGQSCPKDEIKRVASEIREFYFGKAPIDNATRFKLIDMYSDAWFTHAAHNSVRDYLKKQSAPVYYYYLAYRGRASFSKIFGDADNDYGVCHADELQYLFPVGEQLFTDTPLNENDHKMVDTITSLWVNFATTGNPTPEVSKEIPIKWKPVRTEALEYLRIGNDHIRMSENLNSDRMNFWDHLPIRPDLTESGKQQQKDEL</sequence>
<dbReference type="Pfam" id="PF00135">
    <property type="entry name" value="COesterase"/>
    <property type="match status" value="1"/>
</dbReference>
<dbReference type="EMBL" id="KQ435095">
    <property type="protein sequence ID" value="KZC14640.1"/>
    <property type="molecule type" value="Genomic_DNA"/>
</dbReference>
<dbReference type="InterPro" id="IPR002018">
    <property type="entry name" value="CarbesteraseB"/>
</dbReference>
<evidence type="ECO:0000256" key="3">
    <source>
        <dbReference type="ARBA" id="ARBA00022801"/>
    </source>
</evidence>
<evidence type="ECO:0000313" key="8">
    <source>
        <dbReference type="EMBL" id="KZC14640.1"/>
    </source>
</evidence>